<accession>A0A136Q1A2</accession>
<evidence type="ECO:0000313" key="3">
    <source>
        <dbReference type="Proteomes" id="UP000070366"/>
    </source>
</evidence>
<organism evidence="2 3">
    <name type="scientific">Christensenella minuta</name>
    <dbReference type="NCBI Taxonomy" id="626937"/>
    <lineage>
        <taxon>Bacteria</taxon>
        <taxon>Bacillati</taxon>
        <taxon>Bacillota</taxon>
        <taxon>Clostridia</taxon>
        <taxon>Christensenellales</taxon>
        <taxon>Christensenellaceae</taxon>
        <taxon>Christensenella</taxon>
    </lineage>
</organism>
<proteinExistence type="predicted"/>
<reference evidence="2 3" key="1">
    <citation type="submission" date="2016-02" db="EMBL/GenBank/DDBJ databases">
        <authorList>
            <person name="Wen L."/>
            <person name="He K."/>
            <person name="Yang H."/>
        </authorList>
    </citation>
    <scope>NUCLEOTIDE SEQUENCE [LARGE SCALE GENOMIC DNA]</scope>
    <source>
        <strain evidence="2 3">DSM 22607</strain>
    </source>
</reference>
<dbReference type="AlphaFoldDB" id="A0A136Q1A2"/>
<dbReference type="STRING" id="626937.HMPREF3293_02557"/>
<evidence type="ECO:0000256" key="1">
    <source>
        <dbReference type="SAM" id="MobiDB-lite"/>
    </source>
</evidence>
<dbReference type="EMBL" id="LSZW01000064">
    <property type="protein sequence ID" value="KXK64478.1"/>
    <property type="molecule type" value="Genomic_DNA"/>
</dbReference>
<comment type="caution">
    <text evidence="2">The sequence shown here is derived from an EMBL/GenBank/DDBJ whole genome shotgun (WGS) entry which is preliminary data.</text>
</comment>
<keyword evidence="3" id="KW-1185">Reference proteome</keyword>
<name>A0A136Q1A2_9FIRM</name>
<feature type="region of interest" description="Disordered" evidence="1">
    <location>
        <begin position="47"/>
        <end position="67"/>
    </location>
</feature>
<sequence length="67" mass="7417">MRTVKAAGKKKNISNQDMSSLSCFFCFGSTKRTRTTSGSIVPEACRTKAQNTLSPPRNPKIQRPPCR</sequence>
<evidence type="ECO:0000313" key="2">
    <source>
        <dbReference type="EMBL" id="KXK64478.1"/>
    </source>
</evidence>
<dbReference type="Proteomes" id="UP000070366">
    <property type="component" value="Unassembled WGS sequence"/>
</dbReference>
<gene>
    <name evidence="2" type="ORF">HMPREF3293_02557</name>
</gene>
<protein>
    <submittedName>
        <fullName evidence="2">Uncharacterized protein</fullName>
    </submittedName>
</protein>